<accession>A0A0E9RMW7</accession>
<evidence type="ECO:0000313" key="1">
    <source>
        <dbReference type="EMBL" id="JAH30419.1"/>
    </source>
</evidence>
<sequence length="25" mass="2785">MYANLTALKFTELRLTSCTHVSLTA</sequence>
<organism evidence="1">
    <name type="scientific">Anguilla anguilla</name>
    <name type="common">European freshwater eel</name>
    <name type="synonym">Muraena anguilla</name>
    <dbReference type="NCBI Taxonomy" id="7936"/>
    <lineage>
        <taxon>Eukaryota</taxon>
        <taxon>Metazoa</taxon>
        <taxon>Chordata</taxon>
        <taxon>Craniata</taxon>
        <taxon>Vertebrata</taxon>
        <taxon>Euteleostomi</taxon>
        <taxon>Actinopterygii</taxon>
        <taxon>Neopterygii</taxon>
        <taxon>Teleostei</taxon>
        <taxon>Anguilliformes</taxon>
        <taxon>Anguillidae</taxon>
        <taxon>Anguilla</taxon>
    </lineage>
</organism>
<reference evidence="1" key="2">
    <citation type="journal article" date="2015" name="Fish Shellfish Immunol.">
        <title>Early steps in the European eel (Anguilla anguilla)-Vibrio vulnificus interaction in the gills: Role of the RtxA13 toxin.</title>
        <authorList>
            <person name="Callol A."/>
            <person name="Pajuelo D."/>
            <person name="Ebbesson L."/>
            <person name="Teles M."/>
            <person name="MacKenzie S."/>
            <person name="Amaro C."/>
        </authorList>
    </citation>
    <scope>NUCLEOTIDE SEQUENCE</scope>
</reference>
<name>A0A0E9RMW7_ANGAN</name>
<dbReference type="EMBL" id="GBXM01078158">
    <property type="protein sequence ID" value="JAH30419.1"/>
    <property type="molecule type" value="Transcribed_RNA"/>
</dbReference>
<protein>
    <submittedName>
        <fullName evidence="1">Uncharacterized protein</fullName>
    </submittedName>
</protein>
<proteinExistence type="predicted"/>
<dbReference type="AlphaFoldDB" id="A0A0E9RMW7"/>
<reference evidence="1" key="1">
    <citation type="submission" date="2014-11" db="EMBL/GenBank/DDBJ databases">
        <authorList>
            <person name="Amaro Gonzalez C."/>
        </authorList>
    </citation>
    <scope>NUCLEOTIDE SEQUENCE</scope>
</reference>